<protein>
    <submittedName>
        <fullName evidence="1">Uncharacterized protein</fullName>
    </submittedName>
</protein>
<gene>
    <name evidence="1" type="ORF">EVA_11199</name>
</gene>
<organism evidence="1">
    <name type="scientific">gut metagenome</name>
    <dbReference type="NCBI Taxonomy" id="749906"/>
    <lineage>
        <taxon>unclassified sequences</taxon>
        <taxon>metagenomes</taxon>
        <taxon>organismal metagenomes</taxon>
    </lineage>
</organism>
<proteinExistence type="predicted"/>
<comment type="caution">
    <text evidence="1">The sequence shown here is derived from an EMBL/GenBank/DDBJ whole genome shotgun (WGS) entry which is preliminary data.</text>
</comment>
<reference evidence="1" key="1">
    <citation type="journal article" date="2012" name="PLoS ONE">
        <title>Gene sets for utilization of primary and secondary nutrition supplies in the distal gut of endangered iberian lynx.</title>
        <authorList>
            <person name="Alcaide M."/>
            <person name="Messina E."/>
            <person name="Richter M."/>
            <person name="Bargiela R."/>
            <person name="Peplies J."/>
            <person name="Huws S.A."/>
            <person name="Newbold C.J."/>
            <person name="Golyshin P.N."/>
            <person name="Simon M.A."/>
            <person name="Lopez G."/>
            <person name="Yakimov M.M."/>
            <person name="Ferrer M."/>
        </authorList>
    </citation>
    <scope>NUCLEOTIDE SEQUENCE</scope>
</reference>
<dbReference type="AlphaFoldDB" id="J9G0E0"/>
<sequence>MPTILINDLSSLFHALFCLIVFEPEEYRSRNRIQLSGISLSANLYAGSASLIMYGVKNVVITDTATTIG</sequence>
<evidence type="ECO:0000313" key="1">
    <source>
        <dbReference type="EMBL" id="EJX00697.1"/>
    </source>
</evidence>
<dbReference type="EMBL" id="AMCI01003266">
    <property type="protein sequence ID" value="EJX00697.1"/>
    <property type="molecule type" value="Genomic_DNA"/>
</dbReference>
<accession>J9G0E0</accession>
<name>J9G0E0_9ZZZZ</name>